<evidence type="ECO:0000313" key="3">
    <source>
        <dbReference type="Proteomes" id="UP000825729"/>
    </source>
</evidence>
<dbReference type="GO" id="GO:0005634">
    <property type="term" value="C:nucleus"/>
    <property type="evidence" value="ECO:0007669"/>
    <property type="project" value="TreeGrafter"/>
</dbReference>
<protein>
    <recommendedName>
        <fullName evidence="1">Calmodulin binding protein central domain-containing protein</fullName>
    </recommendedName>
</protein>
<dbReference type="InterPro" id="IPR046830">
    <property type="entry name" value="Calmod_bind_M"/>
</dbReference>
<gene>
    <name evidence="2" type="ORF">H6P81_000885</name>
</gene>
<keyword evidence="3" id="KW-1185">Reference proteome</keyword>
<evidence type="ECO:0000259" key="1">
    <source>
        <dbReference type="Pfam" id="PF20451"/>
    </source>
</evidence>
<dbReference type="Proteomes" id="UP000825729">
    <property type="component" value="Unassembled WGS sequence"/>
</dbReference>
<dbReference type="GO" id="GO:0043565">
    <property type="term" value="F:sequence-specific DNA binding"/>
    <property type="evidence" value="ECO:0007669"/>
    <property type="project" value="TreeGrafter"/>
</dbReference>
<name>A0AAV7F9C2_ARIFI</name>
<dbReference type="EMBL" id="JAINDJ010000002">
    <property type="protein sequence ID" value="KAG9456377.1"/>
    <property type="molecule type" value="Genomic_DNA"/>
</dbReference>
<dbReference type="Pfam" id="PF20451">
    <property type="entry name" value="Calmod_bind_M"/>
    <property type="match status" value="1"/>
</dbReference>
<dbReference type="GO" id="GO:0005516">
    <property type="term" value="F:calmodulin binding"/>
    <property type="evidence" value="ECO:0007669"/>
    <property type="project" value="InterPro"/>
</dbReference>
<comment type="caution">
    <text evidence="2">The sequence shown here is derived from an EMBL/GenBank/DDBJ whole genome shotgun (WGS) entry which is preliminary data.</text>
</comment>
<dbReference type="PANTHER" id="PTHR31713">
    <property type="entry name" value="OS02G0177800 PROTEIN"/>
    <property type="match status" value="1"/>
</dbReference>
<sequence>MASQSPLPKLEGPEETKFHCCFISKLPSQLFHRLGVKVAPGFCDEIRIVKLRQMLSQLKIIGESVWRLDRIAKEGALHKKLLCAGMFTVKDFLRLLVRDHKKLLKVLGSGMSQRMWENT</sequence>
<feature type="domain" description="Calmodulin binding protein central" evidence="1">
    <location>
        <begin position="62"/>
        <end position="119"/>
    </location>
</feature>
<dbReference type="InterPro" id="IPR012416">
    <property type="entry name" value="CBP60"/>
</dbReference>
<evidence type="ECO:0000313" key="2">
    <source>
        <dbReference type="EMBL" id="KAG9456377.1"/>
    </source>
</evidence>
<accession>A0AAV7F9C2</accession>
<dbReference type="GO" id="GO:0080142">
    <property type="term" value="P:regulation of salicylic acid biosynthetic process"/>
    <property type="evidence" value="ECO:0007669"/>
    <property type="project" value="TreeGrafter"/>
</dbReference>
<dbReference type="PANTHER" id="PTHR31713:SF51">
    <property type="entry name" value="CALMODULIN-BINDING PROTEIN 60 E"/>
    <property type="match status" value="1"/>
</dbReference>
<dbReference type="AlphaFoldDB" id="A0AAV7F9C2"/>
<organism evidence="2 3">
    <name type="scientific">Aristolochia fimbriata</name>
    <name type="common">White veined hardy Dutchman's pipe vine</name>
    <dbReference type="NCBI Taxonomy" id="158543"/>
    <lineage>
        <taxon>Eukaryota</taxon>
        <taxon>Viridiplantae</taxon>
        <taxon>Streptophyta</taxon>
        <taxon>Embryophyta</taxon>
        <taxon>Tracheophyta</taxon>
        <taxon>Spermatophyta</taxon>
        <taxon>Magnoliopsida</taxon>
        <taxon>Magnoliidae</taxon>
        <taxon>Piperales</taxon>
        <taxon>Aristolochiaceae</taxon>
        <taxon>Aristolochia</taxon>
    </lineage>
</organism>
<proteinExistence type="predicted"/>
<dbReference type="GO" id="GO:0003700">
    <property type="term" value="F:DNA-binding transcription factor activity"/>
    <property type="evidence" value="ECO:0007669"/>
    <property type="project" value="TreeGrafter"/>
</dbReference>
<reference evidence="2 3" key="1">
    <citation type="submission" date="2021-07" db="EMBL/GenBank/DDBJ databases">
        <title>The Aristolochia fimbriata genome: insights into angiosperm evolution, floral development and chemical biosynthesis.</title>
        <authorList>
            <person name="Jiao Y."/>
        </authorList>
    </citation>
    <scope>NUCLEOTIDE SEQUENCE [LARGE SCALE GENOMIC DNA]</scope>
    <source>
        <strain evidence="2">IBCAS-2021</strain>
        <tissue evidence="2">Leaf</tissue>
    </source>
</reference>